<dbReference type="InterPro" id="IPR038595">
    <property type="entry name" value="LOR_sf"/>
</dbReference>
<dbReference type="OrthoDB" id="1222042at2759"/>
<comment type="similarity">
    <text evidence="1">Belongs to the LOR family.</text>
</comment>
<dbReference type="PANTHER" id="PTHR31087:SF61">
    <property type="entry name" value="PROTEIN LURP-ONE-RELATED 11-LIKE"/>
    <property type="match status" value="1"/>
</dbReference>
<dbReference type="SUPFAM" id="SSF54518">
    <property type="entry name" value="Tubby C-terminal domain-like"/>
    <property type="match status" value="1"/>
</dbReference>
<dbReference type="PANTHER" id="PTHR31087">
    <property type="match status" value="1"/>
</dbReference>
<protein>
    <submittedName>
        <fullName evidence="3">Protein lurp-one-related 11</fullName>
    </submittedName>
</protein>
<evidence type="ECO:0000313" key="4">
    <source>
        <dbReference type="Proteomes" id="UP000187609"/>
    </source>
</evidence>
<evidence type="ECO:0000256" key="1">
    <source>
        <dbReference type="ARBA" id="ARBA00005437"/>
    </source>
</evidence>
<dbReference type="OMA" id="CLMDVAG"/>
<dbReference type="Pfam" id="PF04525">
    <property type="entry name" value="LOR"/>
    <property type="match status" value="1"/>
</dbReference>
<reference evidence="3" key="1">
    <citation type="submission" date="2016-11" db="EMBL/GenBank/DDBJ databases">
        <title>The genome of Nicotiana attenuata.</title>
        <authorList>
            <person name="Xu S."/>
            <person name="Brockmoeller T."/>
            <person name="Gaquerel E."/>
            <person name="Navarro A."/>
            <person name="Kuhl H."/>
            <person name="Gase K."/>
            <person name="Ling Z."/>
            <person name="Zhou W."/>
            <person name="Kreitzer C."/>
            <person name="Stanke M."/>
            <person name="Tang H."/>
            <person name="Lyons E."/>
            <person name="Pandey P."/>
            <person name="Pandey S.P."/>
            <person name="Timmermann B."/>
            <person name="Baldwin I.T."/>
        </authorList>
    </citation>
    <scope>NUCLEOTIDE SEQUENCE [LARGE SCALE GENOMIC DNA]</scope>
    <source>
        <strain evidence="3">UT</strain>
    </source>
</reference>
<proteinExistence type="inferred from homology"/>
<dbReference type="STRING" id="49451.A0A1J6JUD5"/>
<organism evidence="3 4">
    <name type="scientific">Nicotiana attenuata</name>
    <name type="common">Coyote tobacco</name>
    <dbReference type="NCBI Taxonomy" id="49451"/>
    <lineage>
        <taxon>Eukaryota</taxon>
        <taxon>Viridiplantae</taxon>
        <taxon>Streptophyta</taxon>
        <taxon>Embryophyta</taxon>
        <taxon>Tracheophyta</taxon>
        <taxon>Spermatophyta</taxon>
        <taxon>Magnoliopsida</taxon>
        <taxon>eudicotyledons</taxon>
        <taxon>Gunneridae</taxon>
        <taxon>Pentapetalae</taxon>
        <taxon>asterids</taxon>
        <taxon>lamiids</taxon>
        <taxon>Solanales</taxon>
        <taxon>Solanaceae</taxon>
        <taxon>Nicotianoideae</taxon>
        <taxon>Nicotianeae</taxon>
        <taxon>Nicotiana</taxon>
    </lineage>
</organism>
<dbReference type="Gene3D" id="2.40.160.200">
    <property type="entry name" value="LURP1-related"/>
    <property type="match status" value="1"/>
</dbReference>
<keyword evidence="4" id="KW-1185">Reference proteome</keyword>
<sequence>MAKVYSKKSNLSTISSSSSISSNSYMSPRREIFTLWMRSLVYHGNGCTVYDSKGQIVYRIDNYNIKRSKEVHLMDSNGKVLFSIRNRKVPVFGHWDGYKWSYEGVTSKEIPWFQVKKIHNVLRGDNMNYYNVILGCNQAEANCYNIILGTTSIKIVTQAGRLVAEVKQKQATSGILFGSDVLTLVVEPHVDHSLVMALVTVCGLIHHKI</sequence>
<dbReference type="EMBL" id="MJEQ01004416">
    <property type="protein sequence ID" value="OIT21333.1"/>
    <property type="molecule type" value="Genomic_DNA"/>
</dbReference>
<name>A0A1J6JUD5_NICAT</name>
<dbReference type="SMR" id="A0A1J6JUD5"/>
<feature type="compositionally biased region" description="Low complexity" evidence="2">
    <location>
        <begin position="7"/>
        <end position="24"/>
    </location>
</feature>
<dbReference type="AlphaFoldDB" id="A0A1J6JUD5"/>
<evidence type="ECO:0000313" key="3">
    <source>
        <dbReference type="EMBL" id="OIT21333.1"/>
    </source>
</evidence>
<comment type="caution">
    <text evidence="3">The sequence shown here is derived from an EMBL/GenBank/DDBJ whole genome shotgun (WGS) entry which is preliminary data.</text>
</comment>
<gene>
    <name evidence="3" type="ORF">A4A49_39636</name>
</gene>
<dbReference type="InterPro" id="IPR025659">
    <property type="entry name" value="Tubby-like_C"/>
</dbReference>
<accession>A0A1J6JUD5</accession>
<evidence type="ECO:0000256" key="2">
    <source>
        <dbReference type="SAM" id="MobiDB-lite"/>
    </source>
</evidence>
<dbReference type="Gramene" id="OIT21333">
    <property type="protein sequence ID" value="OIT21333"/>
    <property type="gene ID" value="A4A49_39636"/>
</dbReference>
<dbReference type="Proteomes" id="UP000187609">
    <property type="component" value="Unassembled WGS sequence"/>
</dbReference>
<feature type="region of interest" description="Disordered" evidence="2">
    <location>
        <begin position="1"/>
        <end position="24"/>
    </location>
</feature>
<dbReference type="KEGG" id="nau:109219061"/>
<dbReference type="InterPro" id="IPR007612">
    <property type="entry name" value="LOR"/>
</dbReference>